<comment type="caution">
    <text evidence="5">The sequence shown here is derived from an EMBL/GenBank/DDBJ whole genome shotgun (WGS) entry which is preliminary data.</text>
</comment>
<dbReference type="GO" id="GO:0046677">
    <property type="term" value="P:response to antibiotic"/>
    <property type="evidence" value="ECO:0007669"/>
    <property type="project" value="UniProtKB-KW"/>
</dbReference>
<organism evidence="5 6">
    <name type="scientific">Aliarcobacter butzleri L348</name>
    <dbReference type="NCBI Taxonomy" id="1447256"/>
    <lineage>
        <taxon>Bacteria</taxon>
        <taxon>Pseudomonadati</taxon>
        <taxon>Campylobacterota</taxon>
        <taxon>Epsilonproteobacteria</taxon>
        <taxon>Campylobacterales</taxon>
        <taxon>Arcobacteraceae</taxon>
        <taxon>Aliarcobacter</taxon>
    </lineage>
</organism>
<keyword evidence="3" id="KW-1015">Disulfide bond</keyword>
<dbReference type="SMART" id="SM00671">
    <property type="entry name" value="SEL1"/>
    <property type="match status" value="4"/>
</dbReference>
<dbReference type="SUPFAM" id="SSF81901">
    <property type="entry name" value="HCP-like"/>
    <property type="match status" value="1"/>
</dbReference>
<gene>
    <name evidence="5" type="ORF">AA20_12690</name>
</gene>
<dbReference type="Proteomes" id="UP000035514">
    <property type="component" value="Unassembled WGS sequence"/>
</dbReference>
<evidence type="ECO:0000256" key="4">
    <source>
        <dbReference type="ARBA" id="ARBA00023251"/>
    </source>
</evidence>
<dbReference type="EC" id="3.5.2.6" evidence="2"/>
<dbReference type="Pfam" id="PF08238">
    <property type="entry name" value="Sel1"/>
    <property type="match status" value="4"/>
</dbReference>
<dbReference type="EMBL" id="JAIQ01000173">
    <property type="protein sequence ID" value="KLD96096.1"/>
    <property type="molecule type" value="Genomic_DNA"/>
</dbReference>
<evidence type="ECO:0000313" key="5">
    <source>
        <dbReference type="EMBL" id="KLD96096.1"/>
    </source>
</evidence>
<dbReference type="Gene3D" id="1.25.40.10">
    <property type="entry name" value="Tetratricopeptide repeat domain"/>
    <property type="match status" value="1"/>
</dbReference>
<name>A0A0G9JP88_9BACT</name>
<dbReference type="RefSeq" id="WP_052943069.1">
    <property type="nucleotide sequence ID" value="NZ_JAIQ01000173.1"/>
</dbReference>
<dbReference type="PATRIC" id="fig|1447256.3.peg.2488"/>
<protein>
    <recommendedName>
        <fullName evidence="2">beta-lactamase</fullName>
        <ecNumber evidence="2">3.5.2.6</ecNumber>
    </recommendedName>
</protein>
<evidence type="ECO:0000256" key="2">
    <source>
        <dbReference type="ARBA" id="ARBA00012865"/>
    </source>
</evidence>
<dbReference type="PANTHER" id="PTHR11102:SF160">
    <property type="entry name" value="ERAD-ASSOCIATED E3 UBIQUITIN-PROTEIN LIGASE COMPONENT HRD3"/>
    <property type="match status" value="1"/>
</dbReference>
<dbReference type="InterPro" id="IPR050767">
    <property type="entry name" value="Sel1_AlgK"/>
</dbReference>
<evidence type="ECO:0000256" key="1">
    <source>
        <dbReference type="ARBA" id="ARBA00001526"/>
    </source>
</evidence>
<dbReference type="PANTHER" id="PTHR11102">
    <property type="entry name" value="SEL-1-LIKE PROTEIN"/>
    <property type="match status" value="1"/>
</dbReference>
<dbReference type="AlphaFoldDB" id="A0A0G9JP88"/>
<dbReference type="InterPro" id="IPR011990">
    <property type="entry name" value="TPR-like_helical_dom_sf"/>
</dbReference>
<reference evidence="5 6" key="1">
    <citation type="submission" date="2014-01" db="EMBL/GenBank/DDBJ databases">
        <title>Development of a Comparative Genomic Fingerprinting Assay for High Resolution Genotyping of Arcobacter butzleri.</title>
        <authorList>
            <person name="Webb A.L."/>
            <person name="Inglis G.D."/>
            <person name="Kruczkiewicz P."/>
            <person name="Selinger L.B."/>
            <person name="Taboada E.N."/>
        </authorList>
    </citation>
    <scope>NUCLEOTIDE SEQUENCE [LARGE SCALE GENOMIC DNA]</scope>
    <source>
        <strain evidence="5 6">L348</strain>
    </source>
</reference>
<comment type="catalytic activity">
    <reaction evidence="1">
        <text>a beta-lactam + H2O = a substituted beta-amino acid</text>
        <dbReference type="Rhea" id="RHEA:20401"/>
        <dbReference type="ChEBI" id="CHEBI:15377"/>
        <dbReference type="ChEBI" id="CHEBI:35627"/>
        <dbReference type="ChEBI" id="CHEBI:140347"/>
        <dbReference type="EC" id="3.5.2.6"/>
    </reaction>
</comment>
<evidence type="ECO:0000256" key="3">
    <source>
        <dbReference type="ARBA" id="ARBA00023157"/>
    </source>
</evidence>
<proteinExistence type="predicted"/>
<keyword evidence="4" id="KW-0046">Antibiotic resistance</keyword>
<evidence type="ECO:0000313" key="6">
    <source>
        <dbReference type="Proteomes" id="UP000035514"/>
    </source>
</evidence>
<dbReference type="GO" id="GO:0008800">
    <property type="term" value="F:beta-lactamase activity"/>
    <property type="evidence" value="ECO:0007669"/>
    <property type="project" value="UniProtKB-EC"/>
</dbReference>
<dbReference type="InterPro" id="IPR006597">
    <property type="entry name" value="Sel1-like"/>
</dbReference>
<sequence length="217" mass="24979">MKKVVIVVVITLIVGFIFLKVSQINNLLEADTAYNEKKYDVAFSMYEELANKGIIDAQYKLGVMYEKGQGIQQDYKKAIEWFEKVSSDEAAQYALGFIYFKEGMQQDYKKAFEWFEKAANQGNAKAQFNIGNMYHKGYGIEQDSKKAFEWFEKAANQGHQQAQAYLGYMYANGDGVKQDSKKAFEWNGKILMDSFNKNVENSLNQAIKEYKEEQGKN</sequence>
<accession>A0A0G9JP88</accession>